<evidence type="ECO:0000313" key="5">
    <source>
        <dbReference type="EMBL" id="GGP21578.1"/>
    </source>
</evidence>
<evidence type="ECO:0000313" key="6">
    <source>
        <dbReference type="Proteomes" id="UP000610960"/>
    </source>
</evidence>
<gene>
    <name evidence="5" type="ORF">GCM10007981_13960</name>
</gene>
<proteinExistence type="predicted"/>
<keyword evidence="1" id="KW-0489">Methyltransferase</keyword>
<keyword evidence="6" id="KW-1185">Reference proteome</keyword>
<dbReference type="InterPro" id="IPR050953">
    <property type="entry name" value="N4_N6_ade-DNA_methylase"/>
</dbReference>
<evidence type="ECO:0000259" key="4">
    <source>
        <dbReference type="Pfam" id="PF02384"/>
    </source>
</evidence>
<dbReference type="GO" id="GO:0009007">
    <property type="term" value="F:site-specific DNA-methyltransferase (adenine-specific) activity"/>
    <property type="evidence" value="ECO:0007669"/>
    <property type="project" value="UniProtKB-EC"/>
</dbReference>
<keyword evidence="3" id="KW-0680">Restriction system</keyword>
<sequence length="520" mass="60250">MYLSDGQYEVQRSVDRKRTSSYYTSRDGLAVIRSFLRMLDEQYRRDVTIMDPFMGSGVMLSSINDLIKPRKVIGIEINRQPCELAHEVLSSLYSDVEVVCGDAFKVAWKYEADIIISNPPFVRWHLIRDRNEILKVMNSRGYGDLIMRGDPGLHVLSLFLIDFILRDGGYAAIVMPASTFYTKQGEGVKKLLKRRYDVIGLVENKREPAFSVGSGFKELIIFVRKRNGHSPLIGSLNTAIYKYNGDMNEVNSVNLYELPKLADRNWLSLFDHDKANLLISIIENAMKNGLLRYMRKGEIIRGIEMYGPDFFFIPNKYWRIKGEDDLSMIIKNRNNGAELAIPKKYLVRCLRKPEHYKDGIYVPDPKYYVLAINEEPDGDLGRYLEWGEELGIPALKFGDRWYQYIWKQLKTKRPYGYIFIHDKIDSRRNRVIANYSEKPLCASKNFYIIKINNPLVAAWYNSALFREIIAMFGRQISDSWTRFLEDDYLAIPVPSKAINVDLYNIGEVNRVVSGYLGLKD</sequence>
<protein>
    <recommendedName>
        <fullName evidence="4">DNA methylase adenine-specific domain-containing protein</fullName>
    </recommendedName>
</protein>
<dbReference type="PANTHER" id="PTHR33841">
    <property type="entry name" value="DNA METHYLTRANSFERASE YEEA-RELATED"/>
    <property type="match status" value="1"/>
</dbReference>
<dbReference type="GO" id="GO:0008170">
    <property type="term" value="F:N-methyltransferase activity"/>
    <property type="evidence" value="ECO:0007669"/>
    <property type="project" value="InterPro"/>
</dbReference>
<dbReference type="Gene3D" id="3.40.50.150">
    <property type="entry name" value="Vaccinia Virus protein VP39"/>
    <property type="match status" value="1"/>
</dbReference>
<dbReference type="GO" id="GO:0032259">
    <property type="term" value="P:methylation"/>
    <property type="evidence" value="ECO:0007669"/>
    <property type="project" value="UniProtKB-KW"/>
</dbReference>
<dbReference type="PROSITE" id="PS00092">
    <property type="entry name" value="N6_MTASE"/>
    <property type="match status" value="1"/>
</dbReference>
<dbReference type="PANTHER" id="PTHR33841:SF4">
    <property type="entry name" value="RESTRICTION MODIFICATION SYSTEM DNA SPECIFICITY DOMAIN"/>
    <property type="match status" value="1"/>
</dbReference>
<dbReference type="Proteomes" id="UP000610960">
    <property type="component" value="Unassembled WGS sequence"/>
</dbReference>
<feature type="domain" description="DNA methylase adenine-specific" evidence="4">
    <location>
        <begin position="16"/>
        <end position="192"/>
    </location>
</feature>
<dbReference type="GO" id="GO:0009307">
    <property type="term" value="P:DNA restriction-modification system"/>
    <property type="evidence" value="ECO:0007669"/>
    <property type="project" value="UniProtKB-KW"/>
</dbReference>
<accession>A0A830GW83</accession>
<dbReference type="PRINTS" id="PR00507">
    <property type="entry name" value="N12N6MTFRASE"/>
</dbReference>
<keyword evidence="2" id="KW-0808">Transferase</keyword>
<reference evidence="5" key="2">
    <citation type="submission" date="2020-09" db="EMBL/GenBank/DDBJ databases">
        <authorList>
            <person name="Sun Q."/>
            <person name="Ohkuma M."/>
        </authorList>
    </citation>
    <scope>NUCLEOTIDE SEQUENCE</scope>
    <source>
        <strain evidence="5">JCM 10088</strain>
    </source>
</reference>
<dbReference type="AlphaFoldDB" id="A0A830GW83"/>
<reference evidence="5" key="1">
    <citation type="journal article" date="2014" name="Int. J. Syst. Evol. Microbiol.">
        <title>Complete genome sequence of Corynebacterium casei LMG S-19264T (=DSM 44701T), isolated from a smear-ripened cheese.</title>
        <authorList>
            <consortium name="US DOE Joint Genome Institute (JGI-PGF)"/>
            <person name="Walter F."/>
            <person name="Albersmeier A."/>
            <person name="Kalinowski J."/>
            <person name="Ruckert C."/>
        </authorList>
    </citation>
    <scope>NUCLEOTIDE SEQUENCE</scope>
    <source>
        <strain evidence="5">JCM 10088</strain>
    </source>
</reference>
<comment type="caution">
    <text evidence="5">The sequence shown here is derived from an EMBL/GenBank/DDBJ whole genome shotgun (WGS) entry which is preliminary data.</text>
</comment>
<dbReference type="InterPro" id="IPR003356">
    <property type="entry name" value="DNA_methylase_A-5"/>
</dbReference>
<dbReference type="Pfam" id="PF02384">
    <property type="entry name" value="N6_Mtase"/>
    <property type="match status" value="1"/>
</dbReference>
<dbReference type="SUPFAM" id="SSF53335">
    <property type="entry name" value="S-adenosyl-L-methionine-dependent methyltransferases"/>
    <property type="match status" value="1"/>
</dbReference>
<dbReference type="InterPro" id="IPR029063">
    <property type="entry name" value="SAM-dependent_MTases_sf"/>
</dbReference>
<name>A0A830GW83_9CREN</name>
<dbReference type="GO" id="GO:0003677">
    <property type="term" value="F:DNA binding"/>
    <property type="evidence" value="ECO:0007669"/>
    <property type="project" value="InterPro"/>
</dbReference>
<organism evidence="5 6">
    <name type="scientific">Thermocladium modestius</name>
    <dbReference type="NCBI Taxonomy" id="62609"/>
    <lineage>
        <taxon>Archaea</taxon>
        <taxon>Thermoproteota</taxon>
        <taxon>Thermoprotei</taxon>
        <taxon>Thermoproteales</taxon>
        <taxon>Thermoproteaceae</taxon>
        <taxon>Thermocladium</taxon>
    </lineage>
</organism>
<evidence type="ECO:0000256" key="2">
    <source>
        <dbReference type="ARBA" id="ARBA00022679"/>
    </source>
</evidence>
<dbReference type="EMBL" id="BMNL01000003">
    <property type="protein sequence ID" value="GGP21578.1"/>
    <property type="molecule type" value="Genomic_DNA"/>
</dbReference>
<dbReference type="CDD" id="cd02440">
    <property type="entry name" value="AdoMet_MTases"/>
    <property type="match status" value="1"/>
</dbReference>
<dbReference type="InterPro" id="IPR002052">
    <property type="entry name" value="DNA_methylase_N6_adenine_CS"/>
</dbReference>
<dbReference type="RefSeq" id="WP_188596702.1">
    <property type="nucleotide sequence ID" value="NZ_BMNL01000003.1"/>
</dbReference>
<dbReference type="OrthoDB" id="25771at2157"/>
<evidence type="ECO:0000256" key="3">
    <source>
        <dbReference type="ARBA" id="ARBA00022747"/>
    </source>
</evidence>
<evidence type="ECO:0000256" key="1">
    <source>
        <dbReference type="ARBA" id="ARBA00022603"/>
    </source>
</evidence>